<dbReference type="RefSeq" id="WP_091516389.1">
    <property type="nucleotide sequence ID" value="NZ_FOLE01000014.1"/>
</dbReference>
<protein>
    <submittedName>
        <fullName evidence="3">Uncharacterized protein</fullName>
    </submittedName>
</protein>
<evidence type="ECO:0000256" key="2">
    <source>
        <dbReference type="SAM" id="MobiDB-lite"/>
    </source>
</evidence>
<accession>A0A1I1NCI2</accession>
<feature type="compositionally biased region" description="Low complexity" evidence="2">
    <location>
        <begin position="37"/>
        <end position="52"/>
    </location>
</feature>
<sequence length="268" mass="28992">MAKKNNSTAEKPKRTPEEIAALREEAKAKFGVSTGSEVQPQEEPQAVAQEEATQGAGFSEELLQAAEAEADRIAAEEANTTASSPSPDLAALRAELEAEKKTYEAAKQQAIEANKAAYDQKEAARKLQADLQKKLEEVEAREAAAKMALEEADKIKEDALLLAGEPTAEQKELLLAVESERRAKVVAKAAEITGTINTLSIRQKQLTTLQTNYSDTATLIVSSGMGYNKDIQLSFENKKIVSTVLNFLAEKTAQSLSQKQTELNSLAL</sequence>
<dbReference type="EMBL" id="FOLE01000014">
    <property type="protein sequence ID" value="SFC95066.1"/>
    <property type="molecule type" value="Genomic_DNA"/>
</dbReference>
<evidence type="ECO:0000256" key="1">
    <source>
        <dbReference type="SAM" id="Coils"/>
    </source>
</evidence>
<feature type="coiled-coil region" evidence="1">
    <location>
        <begin position="89"/>
        <end position="155"/>
    </location>
</feature>
<reference evidence="3 4" key="1">
    <citation type="submission" date="2016-10" db="EMBL/GenBank/DDBJ databases">
        <authorList>
            <person name="de Groot N.N."/>
        </authorList>
    </citation>
    <scope>NUCLEOTIDE SEQUENCE [LARGE SCALE GENOMIC DNA]</scope>
    <source>
        <strain evidence="3 4">DSM 6793</strain>
    </source>
</reference>
<keyword evidence="1" id="KW-0175">Coiled coil</keyword>
<evidence type="ECO:0000313" key="3">
    <source>
        <dbReference type="EMBL" id="SFC95066.1"/>
    </source>
</evidence>
<name>A0A1I1NCI2_9BACT</name>
<gene>
    <name evidence="3" type="ORF">SAMN05421780_1142</name>
</gene>
<proteinExistence type="predicted"/>
<dbReference type="AlphaFoldDB" id="A0A1I1NCI2"/>
<organism evidence="3 4">
    <name type="scientific">Flexibacter flexilis DSM 6793</name>
    <dbReference type="NCBI Taxonomy" id="927664"/>
    <lineage>
        <taxon>Bacteria</taxon>
        <taxon>Pseudomonadati</taxon>
        <taxon>Bacteroidota</taxon>
        <taxon>Cytophagia</taxon>
        <taxon>Cytophagales</taxon>
        <taxon>Flexibacteraceae</taxon>
        <taxon>Flexibacter</taxon>
    </lineage>
</organism>
<feature type="region of interest" description="Disordered" evidence="2">
    <location>
        <begin position="26"/>
        <end position="89"/>
    </location>
</feature>
<dbReference type="Proteomes" id="UP000199514">
    <property type="component" value="Unassembled WGS sequence"/>
</dbReference>
<keyword evidence="4" id="KW-1185">Reference proteome</keyword>
<evidence type="ECO:0000313" key="4">
    <source>
        <dbReference type="Proteomes" id="UP000199514"/>
    </source>
</evidence>